<dbReference type="PANTHER" id="PTHR11709">
    <property type="entry name" value="MULTI-COPPER OXIDASE"/>
    <property type="match status" value="1"/>
</dbReference>
<keyword evidence="4" id="KW-0186">Copper</keyword>
<dbReference type="InterPro" id="IPR011707">
    <property type="entry name" value="Cu-oxidase-like_N"/>
</dbReference>
<evidence type="ECO:0000256" key="6">
    <source>
        <dbReference type="ARBA" id="ARBA00023180"/>
    </source>
</evidence>
<keyword evidence="2" id="KW-0479">Metal-binding</keyword>
<dbReference type="Gene3D" id="2.60.40.420">
    <property type="entry name" value="Cupredoxins - blue copper proteins"/>
    <property type="match status" value="3"/>
</dbReference>
<dbReference type="GO" id="GO:0005507">
    <property type="term" value="F:copper ion binding"/>
    <property type="evidence" value="ECO:0007669"/>
    <property type="project" value="InterPro"/>
</dbReference>
<keyword evidence="6" id="KW-0325">Glycoprotein</keyword>
<dbReference type="FunFam" id="2.60.40.420:FF:000045">
    <property type="entry name" value="Laccase 2"/>
    <property type="match status" value="1"/>
</dbReference>
<sequence>MFSPFLALLPFIIGQVFAADVFVNLPITNVTVAPDGFPRQAIQAGTFPGMNIAVQKGDTLHINVTMDQMNPGMRRSTSIHWHGLFQMRTGSEDGPSFVNQCPIPNEMFYQYLYDIPLNNQTGTFWFHSHLSTQYVDGERGTLVIYPDDPLADLYDVDDASTIITLADWYHSFAEGLMDQFRIDGVTPPAVLGSHQCVVQGKRYRFRVINISAYGAYVFSIDDHVFQVIETDGIETVPLTVTSFEIYVAQRYSIILTADQPVNNYWIRAPIDIGPGNNPDLNPDLVRAVLRYVGAPDEEPTTSALVAPVTLAKGSGGGGGGGGGNGGGGGQAGPLQEFQLATLVDPGAPGGDVPADQTIVLDFNAAGPGVWEINGIVYVPPTLPTLLKVINGATVASDFNTSEHTFVLEPNQIIELQIHGSDHGITHPFHLHGHAFDIVKSTAGPMNFVNPPRRDVIAVDQGGVIIRFRADNPGPWFLHCHIDWHLEAGLAVVFAEDPVQMRVGNQSEIIKPQWLDLCPAYYAQPADLQ</sequence>
<evidence type="ECO:0000313" key="11">
    <source>
        <dbReference type="EMBL" id="KAJ7039350.1"/>
    </source>
</evidence>
<dbReference type="InterPro" id="IPR011706">
    <property type="entry name" value="Cu-oxidase_C"/>
</dbReference>
<dbReference type="Proteomes" id="UP001218188">
    <property type="component" value="Unassembled WGS sequence"/>
</dbReference>
<evidence type="ECO:0000259" key="9">
    <source>
        <dbReference type="Pfam" id="PF07731"/>
    </source>
</evidence>
<dbReference type="Pfam" id="PF00394">
    <property type="entry name" value="Cu-oxidase"/>
    <property type="match status" value="1"/>
</dbReference>
<evidence type="ECO:0000256" key="7">
    <source>
        <dbReference type="SAM" id="SignalP"/>
    </source>
</evidence>
<dbReference type="Pfam" id="PF07731">
    <property type="entry name" value="Cu-oxidase_2"/>
    <property type="match status" value="1"/>
</dbReference>
<keyword evidence="12" id="KW-1185">Reference proteome</keyword>
<dbReference type="PROSITE" id="PS00080">
    <property type="entry name" value="MULTICOPPER_OXIDASE2"/>
    <property type="match status" value="1"/>
</dbReference>
<comment type="similarity">
    <text evidence="1">Belongs to the multicopper oxidase family.</text>
</comment>
<accession>A0AAD6X8I2</accession>
<keyword evidence="3" id="KW-0560">Oxidoreductase</keyword>
<dbReference type="InterPro" id="IPR045087">
    <property type="entry name" value="Cu-oxidase_fam"/>
</dbReference>
<name>A0AAD6X8I2_9AGAR</name>
<feature type="signal peptide" evidence="7">
    <location>
        <begin position="1"/>
        <end position="18"/>
    </location>
</feature>
<evidence type="ECO:0000313" key="12">
    <source>
        <dbReference type="Proteomes" id="UP001218188"/>
    </source>
</evidence>
<dbReference type="Pfam" id="PF07732">
    <property type="entry name" value="Cu-oxidase_3"/>
    <property type="match status" value="1"/>
</dbReference>
<protein>
    <submittedName>
        <fullName evidence="11">Laccase 17</fullName>
    </submittedName>
</protein>
<evidence type="ECO:0000256" key="4">
    <source>
        <dbReference type="ARBA" id="ARBA00023008"/>
    </source>
</evidence>
<dbReference type="PROSITE" id="PS00079">
    <property type="entry name" value="MULTICOPPER_OXIDASE1"/>
    <property type="match status" value="1"/>
</dbReference>
<evidence type="ECO:0000259" key="10">
    <source>
        <dbReference type="Pfam" id="PF07732"/>
    </source>
</evidence>
<evidence type="ECO:0000259" key="8">
    <source>
        <dbReference type="Pfam" id="PF00394"/>
    </source>
</evidence>
<dbReference type="PANTHER" id="PTHR11709:SF511">
    <property type="entry name" value="LACCASE"/>
    <property type="match status" value="1"/>
</dbReference>
<dbReference type="InterPro" id="IPR008972">
    <property type="entry name" value="Cupredoxin"/>
</dbReference>
<gene>
    <name evidence="11" type="ORF">C8F04DRAFT_1392429</name>
</gene>
<evidence type="ECO:0000256" key="3">
    <source>
        <dbReference type="ARBA" id="ARBA00023002"/>
    </source>
</evidence>
<dbReference type="AlphaFoldDB" id="A0AAD6X8I2"/>
<reference evidence="11" key="1">
    <citation type="submission" date="2023-03" db="EMBL/GenBank/DDBJ databases">
        <title>Massive genome expansion in bonnet fungi (Mycena s.s.) driven by repeated elements and novel gene families across ecological guilds.</title>
        <authorList>
            <consortium name="Lawrence Berkeley National Laboratory"/>
            <person name="Harder C.B."/>
            <person name="Miyauchi S."/>
            <person name="Viragh M."/>
            <person name="Kuo A."/>
            <person name="Thoen E."/>
            <person name="Andreopoulos B."/>
            <person name="Lu D."/>
            <person name="Skrede I."/>
            <person name="Drula E."/>
            <person name="Henrissat B."/>
            <person name="Morin E."/>
            <person name="Kohler A."/>
            <person name="Barry K."/>
            <person name="LaButti K."/>
            <person name="Morin E."/>
            <person name="Salamov A."/>
            <person name="Lipzen A."/>
            <person name="Mereny Z."/>
            <person name="Hegedus B."/>
            <person name="Baldrian P."/>
            <person name="Stursova M."/>
            <person name="Weitz H."/>
            <person name="Taylor A."/>
            <person name="Grigoriev I.V."/>
            <person name="Nagy L.G."/>
            <person name="Martin F."/>
            <person name="Kauserud H."/>
        </authorList>
    </citation>
    <scope>NUCLEOTIDE SEQUENCE</scope>
    <source>
        <strain evidence="11">CBHHK200</strain>
    </source>
</reference>
<proteinExistence type="inferred from homology"/>
<dbReference type="InterPro" id="IPR002355">
    <property type="entry name" value="Cu_oxidase_Cu_BS"/>
</dbReference>
<feature type="domain" description="Plastocyanin-like" evidence="8">
    <location>
        <begin position="160"/>
        <end position="294"/>
    </location>
</feature>
<feature type="chain" id="PRO_5041978768" evidence="7">
    <location>
        <begin position="19"/>
        <end position="528"/>
    </location>
</feature>
<dbReference type="EMBL" id="JARJCM010000027">
    <property type="protein sequence ID" value="KAJ7039350.1"/>
    <property type="molecule type" value="Genomic_DNA"/>
</dbReference>
<organism evidence="11 12">
    <name type="scientific">Mycena alexandri</name>
    <dbReference type="NCBI Taxonomy" id="1745969"/>
    <lineage>
        <taxon>Eukaryota</taxon>
        <taxon>Fungi</taxon>
        <taxon>Dikarya</taxon>
        <taxon>Basidiomycota</taxon>
        <taxon>Agaricomycotina</taxon>
        <taxon>Agaricomycetes</taxon>
        <taxon>Agaricomycetidae</taxon>
        <taxon>Agaricales</taxon>
        <taxon>Marasmiineae</taxon>
        <taxon>Mycenaceae</taxon>
        <taxon>Mycena</taxon>
    </lineage>
</organism>
<dbReference type="GO" id="GO:0016491">
    <property type="term" value="F:oxidoreductase activity"/>
    <property type="evidence" value="ECO:0007669"/>
    <property type="project" value="UniProtKB-KW"/>
</dbReference>
<dbReference type="InterPro" id="IPR033138">
    <property type="entry name" value="Cu_oxidase_CS"/>
</dbReference>
<evidence type="ECO:0000256" key="1">
    <source>
        <dbReference type="ARBA" id="ARBA00010609"/>
    </source>
</evidence>
<keyword evidence="7" id="KW-0732">Signal</keyword>
<dbReference type="SUPFAM" id="SSF49503">
    <property type="entry name" value="Cupredoxins"/>
    <property type="match status" value="3"/>
</dbReference>
<comment type="caution">
    <text evidence="11">The sequence shown here is derived from an EMBL/GenBank/DDBJ whole genome shotgun (WGS) entry which is preliminary data.</text>
</comment>
<dbReference type="InterPro" id="IPR001117">
    <property type="entry name" value="Cu-oxidase_2nd"/>
</dbReference>
<dbReference type="CDD" id="cd13903">
    <property type="entry name" value="CuRO_3_Tv-LCC_like"/>
    <property type="match status" value="1"/>
</dbReference>
<evidence type="ECO:0000256" key="5">
    <source>
        <dbReference type="ARBA" id="ARBA00023157"/>
    </source>
</evidence>
<evidence type="ECO:0000256" key="2">
    <source>
        <dbReference type="ARBA" id="ARBA00022723"/>
    </source>
</evidence>
<feature type="domain" description="Plastocyanin-like" evidence="10">
    <location>
        <begin position="28"/>
        <end position="147"/>
    </location>
</feature>
<feature type="domain" description="Plastocyanin-like" evidence="9">
    <location>
        <begin position="377"/>
        <end position="497"/>
    </location>
</feature>
<keyword evidence="5" id="KW-1015">Disulfide bond</keyword>